<name>A0A8S3PNL7_MYTED</name>
<accession>A0A8S3PNL7</accession>
<evidence type="ECO:0000313" key="1">
    <source>
        <dbReference type="EMBL" id="CAG2185209.1"/>
    </source>
</evidence>
<protein>
    <submittedName>
        <fullName evidence="1">Uncharacterized protein</fullName>
    </submittedName>
</protein>
<proteinExistence type="predicted"/>
<dbReference type="EMBL" id="CAJPWZ010000072">
    <property type="protein sequence ID" value="CAG2185209.1"/>
    <property type="molecule type" value="Genomic_DNA"/>
</dbReference>
<dbReference type="OrthoDB" id="10272348at2759"/>
<keyword evidence="2" id="KW-1185">Reference proteome</keyword>
<comment type="caution">
    <text evidence="1">The sequence shown here is derived from an EMBL/GenBank/DDBJ whole genome shotgun (WGS) entry which is preliminary data.</text>
</comment>
<gene>
    <name evidence="1" type="ORF">MEDL_820</name>
</gene>
<organism evidence="1 2">
    <name type="scientific">Mytilus edulis</name>
    <name type="common">Blue mussel</name>
    <dbReference type="NCBI Taxonomy" id="6550"/>
    <lineage>
        <taxon>Eukaryota</taxon>
        <taxon>Metazoa</taxon>
        <taxon>Spiralia</taxon>
        <taxon>Lophotrochozoa</taxon>
        <taxon>Mollusca</taxon>
        <taxon>Bivalvia</taxon>
        <taxon>Autobranchia</taxon>
        <taxon>Pteriomorphia</taxon>
        <taxon>Mytilida</taxon>
        <taxon>Mytiloidea</taxon>
        <taxon>Mytilidae</taxon>
        <taxon>Mytilinae</taxon>
        <taxon>Mytilus</taxon>
    </lineage>
</organism>
<dbReference type="AlphaFoldDB" id="A0A8S3PNL7"/>
<sequence>MKHVEVISNADDTTMAGNKFIIDSSNSPSGFTLLRPYTLYVNVNRHKTKGCLQSCVEFENEPFLSSERYIQYNMDIIADMDKYFPPSFHAGESMRHGPCVMLNYAKHGRDSDMAIGLKCSSWPKESLEWVSRIRKPN</sequence>
<reference evidence="1" key="1">
    <citation type="submission" date="2021-03" db="EMBL/GenBank/DDBJ databases">
        <authorList>
            <person name="Bekaert M."/>
        </authorList>
    </citation>
    <scope>NUCLEOTIDE SEQUENCE</scope>
</reference>
<dbReference type="Proteomes" id="UP000683360">
    <property type="component" value="Unassembled WGS sequence"/>
</dbReference>
<evidence type="ECO:0000313" key="2">
    <source>
        <dbReference type="Proteomes" id="UP000683360"/>
    </source>
</evidence>